<dbReference type="InterPro" id="IPR011009">
    <property type="entry name" value="Kinase-like_dom_sf"/>
</dbReference>
<keyword evidence="5 9" id="KW-1133">Transmembrane helix</keyword>
<feature type="compositionally biased region" description="Low complexity" evidence="8">
    <location>
        <begin position="221"/>
        <end position="234"/>
    </location>
</feature>
<dbReference type="InterPro" id="IPR001611">
    <property type="entry name" value="Leu-rich_rpt"/>
</dbReference>
<feature type="domain" description="Protein kinase" evidence="10">
    <location>
        <begin position="300"/>
        <end position="565"/>
    </location>
</feature>
<feature type="compositionally biased region" description="Pro residues" evidence="8">
    <location>
        <begin position="201"/>
        <end position="220"/>
    </location>
</feature>
<dbReference type="PROSITE" id="PS50011">
    <property type="entry name" value="PROTEIN_KINASE_DOM"/>
    <property type="match status" value="1"/>
</dbReference>
<dbReference type="Gene3D" id="3.30.200.20">
    <property type="entry name" value="Phosphorylase Kinase, domain 1"/>
    <property type="match status" value="1"/>
</dbReference>
<dbReference type="Pfam" id="PF07714">
    <property type="entry name" value="PK_Tyr_Ser-Thr"/>
    <property type="match status" value="1"/>
</dbReference>
<proteinExistence type="predicted"/>
<evidence type="ECO:0000256" key="8">
    <source>
        <dbReference type="SAM" id="MobiDB-lite"/>
    </source>
</evidence>
<dbReference type="Pfam" id="PF13855">
    <property type="entry name" value="LRR_8"/>
    <property type="match status" value="1"/>
</dbReference>
<dbReference type="FunFam" id="3.30.200.20:FF:000489">
    <property type="entry name" value="Inactive receptor-like serine/threonine-protein kinase"/>
    <property type="match status" value="1"/>
</dbReference>
<keyword evidence="4" id="KW-0677">Repeat</keyword>
<keyword evidence="2 9" id="KW-0812">Transmembrane</keyword>
<keyword evidence="1" id="KW-0433">Leucine-rich repeat</keyword>
<dbReference type="GO" id="GO:0012505">
    <property type="term" value="C:endomembrane system"/>
    <property type="evidence" value="ECO:0007669"/>
    <property type="project" value="UniProtKB-SubCell"/>
</dbReference>
<feature type="compositionally biased region" description="Basic and acidic residues" evidence="8">
    <location>
        <begin position="177"/>
        <end position="190"/>
    </location>
</feature>
<reference evidence="11 12" key="1">
    <citation type="submission" date="2014-04" db="EMBL/GenBank/DDBJ databases">
        <authorList>
            <consortium name="International Citrus Genome Consortium"/>
            <person name="Gmitter F."/>
            <person name="Chen C."/>
            <person name="Farmerie W."/>
            <person name="Harkins T."/>
            <person name="Desany B."/>
            <person name="Mohiuddin M."/>
            <person name="Kodira C."/>
            <person name="Borodovsky M."/>
            <person name="Lomsadze A."/>
            <person name="Burns P."/>
            <person name="Jenkins J."/>
            <person name="Prochnik S."/>
            <person name="Shu S."/>
            <person name="Chapman J."/>
            <person name="Pitluck S."/>
            <person name="Schmutz J."/>
            <person name="Rokhsar D."/>
        </authorList>
    </citation>
    <scope>NUCLEOTIDE SEQUENCE</scope>
</reference>
<evidence type="ECO:0000313" key="12">
    <source>
        <dbReference type="Proteomes" id="UP000027120"/>
    </source>
</evidence>
<evidence type="ECO:0000256" key="9">
    <source>
        <dbReference type="SAM" id="Phobius"/>
    </source>
</evidence>
<dbReference type="GO" id="GO:0004672">
    <property type="term" value="F:protein kinase activity"/>
    <property type="evidence" value="ECO:0007669"/>
    <property type="project" value="InterPro"/>
</dbReference>
<dbReference type="PANTHER" id="PTHR46084:SF4">
    <property type="entry name" value="PROTEIN KINASE DOMAIN-CONTAINING PROTEIN"/>
    <property type="match status" value="1"/>
</dbReference>
<feature type="region of interest" description="Disordered" evidence="8">
    <location>
        <begin position="153"/>
        <end position="234"/>
    </location>
</feature>
<dbReference type="SUPFAM" id="SSF52058">
    <property type="entry name" value="L domain-like"/>
    <property type="match status" value="1"/>
</dbReference>
<evidence type="ECO:0000256" key="7">
    <source>
        <dbReference type="ARBA" id="ARBA00046288"/>
    </source>
</evidence>
<evidence type="ECO:0000256" key="6">
    <source>
        <dbReference type="ARBA" id="ARBA00023136"/>
    </source>
</evidence>
<evidence type="ECO:0000313" key="11">
    <source>
        <dbReference type="EMBL" id="KDO68893.1"/>
    </source>
</evidence>
<dbReference type="AlphaFoldDB" id="A0A067FND8"/>
<evidence type="ECO:0000256" key="1">
    <source>
        <dbReference type="ARBA" id="ARBA00022614"/>
    </source>
</evidence>
<evidence type="ECO:0000256" key="5">
    <source>
        <dbReference type="ARBA" id="ARBA00022989"/>
    </source>
</evidence>
<dbReference type="PANTHER" id="PTHR46084">
    <property type="entry name" value="PROTEIN MALE DISCOVERER 2"/>
    <property type="match status" value="1"/>
</dbReference>
<organism evidence="11 12">
    <name type="scientific">Citrus sinensis</name>
    <name type="common">Sweet orange</name>
    <name type="synonym">Citrus aurantium var. sinensis</name>
    <dbReference type="NCBI Taxonomy" id="2711"/>
    <lineage>
        <taxon>Eukaryota</taxon>
        <taxon>Viridiplantae</taxon>
        <taxon>Streptophyta</taxon>
        <taxon>Embryophyta</taxon>
        <taxon>Tracheophyta</taxon>
        <taxon>Spermatophyta</taxon>
        <taxon>Magnoliopsida</taxon>
        <taxon>eudicotyledons</taxon>
        <taxon>Gunneridae</taxon>
        <taxon>Pentapetalae</taxon>
        <taxon>rosids</taxon>
        <taxon>malvids</taxon>
        <taxon>Sapindales</taxon>
        <taxon>Rutaceae</taxon>
        <taxon>Aurantioideae</taxon>
        <taxon>Citrus</taxon>
    </lineage>
</organism>
<accession>A0A067FND8</accession>
<evidence type="ECO:0000256" key="4">
    <source>
        <dbReference type="ARBA" id="ARBA00022737"/>
    </source>
</evidence>
<evidence type="ECO:0000256" key="3">
    <source>
        <dbReference type="ARBA" id="ARBA00022729"/>
    </source>
</evidence>
<keyword evidence="3" id="KW-0732">Signal</keyword>
<dbReference type="SUPFAM" id="SSF56112">
    <property type="entry name" value="Protein kinase-like (PK-like)"/>
    <property type="match status" value="1"/>
</dbReference>
<dbReference type="InterPro" id="IPR001245">
    <property type="entry name" value="Ser-Thr/Tyr_kinase_cat_dom"/>
</dbReference>
<gene>
    <name evidence="11" type="ORF">CISIN_1g006019mg</name>
</gene>
<dbReference type="InterPro" id="IPR032675">
    <property type="entry name" value="LRR_dom_sf"/>
</dbReference>
<comment type="subcellular location">
    <subcellularLocation>
        <location evidence="7">Endomembrane system</location>
        <topology evidence="7">Single-pass type I membrane protein</topology>
    </subcellularLocation>
</comment>
<sequence>MCVMCRNLKDLCLEGTLAPEIQSLTHIKSIILRNNSFSGIIPEGFGELEELEVLDFGHNNFSGPLPNDLGINHSLTILLLDNNDFVGSLSPEIYKLQVLSESQVDEGQLSSAAKKEQSCYERSIKWNGVLDEDTVQRRLLQINPFRNLKGRILGIAPTSSPPPSSDAIPPASVGSSDDTKANETSSDRNDSVSPPKLSNPAPAPAPNQTPTPTPSIPIPRPSSSQSHQKSGGSSSKHIAILGGVIGGAILLVATVGIYLCRCNKVSTVKPWATGLSGQLQKAFVTGVPKLKRSELEAACEDFSNVIGSSPIGTVYKGTLSNGVEIAVASVSVASAKDWPKNLEVQFRKKIDTLSKVNHKNFVNLIGFCEEEEPFTRMMVFEYAPNGTLFEHIHIKESEHLDWGMRLRIAMGMAYCLEHMHQLNPPIAHNYLNSSAVHLTEDYAAKLSDLSFWNEIAMAEMAATSKKLSSAPSASLESNVYNFGVLLFEMVTGRLPYLVDNGSLEDWAADYLSGVQPLQQFVDPTLSSFDEEQLETLGELIKSCVRADPEKRPTMRDIAAILREITGITPDGAIPKLSPLWWAEIEILSTEAI</sequence>
<dbReference type="Proteomes" id="UP000027120">
    <property type="component" value="Unassembled WGS sequence"/>
</dbReference>
<evidence type="ECO:0000256" key="2">
    <source>
        <dbReference type="ARBA" id="ARBA00022692"/>
    </source>
</evidence>
<name>A0A067FND8_CITSI</name>
<feature type="transmembrane region" description="Helical" evidence="9">
    <location>
        <begin position="238"/>
        <end position="259"/>
    </location>
</feature>
<dbReference type="EMBL" id="KK784893">
    <property type="protein sequence ID" value="KDO68893.1"/>
    <property type="molecule type" value="Genomic_DNA"/>
</dbReference>
<dbReference type="Gene3D" id="1.10.510.10">
    <property type="entry name" value="Transferase(Phosphotransferase) domain 1"/>
    <property type="match status" value="1"/>
</dbReference>
<dbReference type="GO" id="GO:0005524">
    <property type="term" value="F:ATP binding"/>
    <property type="evidence" value="ECO:0007669"/>
    <property type="project" value="InterPro"/>
</dbReference>
<keyword evidence="6 9" id="KW-0472">Membrane</keyword>
<dbReference type="SMR" id="A0A067FND8"/>
<evidence type="ECO:0000259" key="10">
    <source>
        <dbReference type="PROSITE" id="PS50011"/>
    </source>
</evidence>
<keyword evidence="12" id="KW-1185">Reference proteome</keyword>
<dbReference type="InterPro" id="IPR000719">
    <property type="entry name" value="Prot_kinase_dom"/>
</dbReference>
<protein>
    <recommendedName>
        <fullName evidence="10">Protein kinase domain-containing protein</fullName>
    </recommendedName>
</protein>
<dbReference type="Gene3D" id="3.80.10.10">
    <property type="entry name" value="Ribonuclease Inhibitor"/>
    <property type="match status" value="1"/>
</dbReference>